<dbReference type="InterPro" id="IPR025665">
    <property type="entry name" value="Beta-barrel_OMP_2"/>
</dbReference>
<name>A0A9D1X608_9BACT</name>
<feature type="domain" description="Outer membrane protein beta-barrel" evidence="1">
    <location>
        <begin position="11"/>
        <end position="163"/>
    </location>
</feature>
<accession>A0A9D1X608</accession>
<reference evidence="2" key="2">
    <citation type="submission" date="2021-04" db="EMBL/GenBank/DDBJ databases">
        <authorList>
            <person name="Gilroy R."/>
        </authorList>
    </citation>
    <scope>NUCLEOTIDE SEQUENCE</scope>
    <source>
        <strain evidence="2">ChiGjej6B6-14162</strain>
    </source>
</reference>
<protein>
    <submittedName>
        <fullName evidence="2">PorT family protein</fullName>
    </submittedName>
</protein>
<dbReference type="InterPro" id="IPR011250">
    <property type="entry name" value="OMP/PagP_B-barrel"/>
</dbReference>
<dbReference type="AlphaFoldDB" id="A0A9D1X608"/>
<dbReference type="SUPFAM" id="SSF56925">
    <property type="entry name" value="OMPA-like"/>
    <property type="match status" value="1"/>
</dbReference>
<comment type="caution">
    <text evidence="2">The sequence shown here is derived from an EMBL/GenBank/DDBJ whole genome shotgun (WGS) entry which is preliminary data.</text>
</comment>
<evidence type="ECO:0000313" key="3">
    <source>
        <dbReference type="Proteomes" id="UP000886740"/>
    </source>
</evidence>
<evidence type="ECO:0000259" key="1">
    <source>
        <dbReference type="Pfam" id="PF13568"/>
    </source>
</evidence>
<dbReference type="Proteomes" id="UP000886740">
    <property type="component" value="Unassembled WGS sequence"/>
</dbReference>
<evidence type="ECO:0000313" key="2">
    <source>
        <dbReference type="EMBL" id="HIX73532.1"/>
    </source>
</evidence>
<sequence>MAFLAVAIPAQAQLRFGVKGGLNITSVHFDSDLLKSDNVTGFHIGPMIEATMPLLGFGFDAALLYSQKGMESSSSGVKTTMKTSYIDVPVNLKWKFGLPIVKAYLAAGPYASFRVGGDKIWNVLSDQLETKSFGAGLNFGAGVEVFNHLQVGFNYELGLTDNFSAEKLDLSSNKNRGWTISAAILF</sequence>
<organism evidence="2 3">
    <name type="scientific">Candidatus Parabacteroides intestinipullorum</name>
    <dbReference type="NCBI Taxonomy" id="2838723"/>
    <lineage>
        <taxon>Bacteria</taxon>
        <taxon>Pseudomonadati</taxon>
        <taxon>Bacteroidota</taxon>
        <taxon>Bacteroidia</taxon>
        <taxon>Bacteroidales</taxon>
        <taxon>Tannerellaceae</taxon>
        <taxon>Parabacteroides</taxon>
    </lineage>
</organism>
<gene>
    <name evidence="2" type="ORF">H9977_00535</name>
</gene>
<dbReference type="EMBL" id="DXEL01000004">
    <property type="protein sequence ID" value="HIX73532.1"/>
    <property type="molecule type" value="Genomic_DNA"/>
</dbReference>
<dbReference type="Pfam" id="PF13568">
    <property type="entry name" value="OMP_b-brl_2"/>
    <property type="match status" value="1"/>
</dbReference>
<proteinExistence type="predicted"/>
<reference evidence="2" key="1">
    <citation type="journal article" date="2021" name="PeerJ">
        <title>Extensive microbial diversity within the chicken gut microbiome revealed by metagenomics and culture.</title>
        <authorList>
            <person name="Gilroy R."/>
            <person name="Ravi A."/>
            <person name="Getino M."/>
            <person name="Pursley I."/>
            <person name="Horton D.L."/>
            <person name="Alikhan N.F."/>
            <person name="Baker D."/>
            <person name="Gharbi K."/>
            <person name="Hall N."/>
            <person name="Watson M."/>
            <person name="Adriaenssens E.M."/>
            <person name="Foster-Nyarko E."/>
            <person name="Jarju S."/>
            <person name="Secka A."/>
            <person name="Antonio M."/>
            <person name="Oren A."/>
            <person name="Chaudhuri R.R."/>
            <person name="La Ragione R."/>
            <person name="Hildebrand F."/>
            <person name="Pallen M.J."/>
        </authorList>
    </citation>
    <scope>NUCLEOTIDE SEQUENCE</scope>
    <source>
        <strain evidence="2">ChiGjej6B6-14162</strain>
    </source>
</reference>